<accession>A0A9Q0J5F8</accession>
<feature type="compositionally biased region" description="Basic and acidic residues" evidence="4">
    <location>
        <begin position="115"/>
        <end position="124"/>
    </location>
</feature>
<evidence type="ECO:0000256" key="3">
    <source>
        <dbReference type="SAM" id="Coils"/>
    </source>
</evidence>
<dbReference type="Pfam" id="PF05701">
    <property type="entry name" value="WEMBL"/>
    <property type="match status" value="1"/>
</dbReference>
<sequence length="652" mass="72278">MVAKERQRTSDSPKVEVGEIDTRAPFQSVKDAVTLFGEGAFSGEKPAIRKPKAYSAERVLAKETHLHLAQKELNKLKDQVGNAETTKAQALAELEKARRTVEELTQKLKIVTESKDSAIKETEAAKNQAKQIEETKGGNSPKSDAARKKDLESARERYMTVFSELDTAKQELRKIRQECDASLEAKLAAFNQAAEAETVAKVNVDKVSELSKEISALQETIGQVKLAALEAHQEQAKIFADKDIQRQSYKSSLEASTNKLLARKKEIDPELAKNLGKQLTETTEEIGMLKKQMESSKASDEDSVKVVTLELDGAKESLQKVAEEESSLRSLVESLKLELENVKKEHAELKEKEAETESIAGNLHVKLRKSKSELEAAIEEESKVRGVSEEMISTLQQLSLEAENARREAEEMKSKAEELKKVADATRIALEEAEKKLTVALEEAEEAKTAEAMALDQIKALSERANAARASTSEFGAKITISRDEFDALSRKVEESDTLAEMKVAAAIAQVEAVKASENEAIKKLEAMEKEMDDIKKATEEASKRAEMAEAAKRAVEGELRRWREREQKKAAETASRILAEAELSSESSPHHYRSQKQNPPTYAPIEVRKLEKEKSSVSKKALLPNLSGIFNRKKNQIEGGSPSYLPGERPL</sequence>
<dbReference type="InterPro" id="IPR008545">
    <property type="entry name" value="Web"/>
</dbReference>
<dbReference type="AlphaFoldDB" id="A0A9Q0J5F8"/>
<dbReference type="EMBL" id="JAKUCV010006000">
    <property type="protein sequence ID" value="KAJ4829064.1"/>
    <property type="molecule type" value="Genomic_DNA"/>
</dbReference>
<dbReference type="GO" id="GO:0005829">
    <property type="term" value="C:cytosol"/>
    <property type="evidence" value="ECO:0007669"/>
    <property type="project" value="TreeGrafter"/>
</dbReference>
<dbReference type="Proteomes" id="UP001141552">
    <property type="component" value="Unassembled WGS sequence"/>
</dbReference>
<evidence type="ECO:0000256" key="1">
    <source>
        <dbReference type="ARBA" id="ARBA00005485"/>
    </source>
</evidence>
<feature type="coiled-coil region" evidence="3">
    <location>
        <begin position="325"/>
        <end position="359"/>
    </location>
</feature>
<keyword evidence="2 3" id="KW-0175">Coiled coil</keyword>
<dbReference type="PANTHER" id="PTHR32054">
    <property type="entry name" value="HEAVY CHAIN, PUTATIVE, EXPRESSED-RELATED-RELATED"/>
    <property type="match status" value="1"/>
</dbReference>
<dbReference type="GO" id="GO:0009903">
    <property type="term" value="P:chloroplast avoidance movement"/>
    <property type="evidence" value="ECO:0007669"/>
    <property type="project" value="TreeGrafter"/>
</dbReference>
<gene>
    <name evidence="5" type="ORF">Tsubulata_004401</name>
</gene>
<reference evidence="5" key="2">
    <citation type="journal article" date="2023" name="Plants (Basel)">
        <title>Annotation of the Turnera subulata (Passifloraceae) Draft Genome Reveals the S-Locus Evolved after the Divergence of Turneroideae from Passifloroideae in a Stepwise Manner.</title>
        <authorList>
            <person name="Henning P.M."/>
            <person name="Roalson E.H."/>
            <person name="Mir W."/>
            <person name="McCubbin A.G."/>
            <person name="Shore J.S."/>
        </authorList>
    </citation>
    <scope>NUCLEOTIDE SEQUENCE</scope>
    <source>
        <strain evidence="5">F60SS</strain>
    </source>
</reference>
<dbReference type="PANTHER" id="PTHR32054:SF3">
    <property type="entry name" value="HEAVY CHAIN, PUTATIVE, EXPRESSED-RELATED"/>
    <property type="match status" value="1"/>
</dbReference>
<feature type="coiled-coil region" evidence="3">
    <location>
        <begin position="388"/>
        <end position="450"/>
    </location>
</feature>
<evidence type="ECO:0000313" key="5">
    <source>
        <dbReference type="EMBL" id="KAJ4829064.1"/>
    </source>
</evidence>
<feature type="compositionally biased region" description="Low complexity" evidence="4">
    <location>
        <begin position="579"/>
        <end position="588"/>
    </location>
</feature>
<evidence type="ECO:0000313" key="6">
    <source>
        <dbReference type="Proteomes" id="UP001141552"/>
    </source>
</evidence>
<keyword evidence="6" id="KW-1185">Reference proteome</keyword>
<evidence type="ECO:0008006" key="7">
    <source>
        <dbReference type="Google" id="ProtNLM"/>
    </source>
</evidence>
<dbReference type="OrthoDB" id="1933125at2759"/>
<name>A0A9Q0J5F8_9ROSI</name>
<feature type="compositionally biased region" description="Basic and acidic residues" evidence="4">
    <location>
        <begin position="607"/>
        <end position="617"/>
    </location>
</feature>
<proteinExistence type="inferred from homology"/>
<comment type="similarity">
    <text evidence="1">Belongs to the WEB family.</text>
</comment>
<feature type="compositionally biased region" description="Basic and acidic residues" evidence="4">
    <location>
        <begin position="535"/>
        <end position="572"/>
    </location>
</feature>
<evidence type="ECO:0000256" key="2">
    <source>
        <dbReference type="ARBA" id="ARBA00023054"/>
    </source>
</evidence>
<feature type="region of interest" description="Disordered" evidence="4">
    <location>
        <begin position="115"/>
        <end position="151"/>
    </location>
</feature>
<organism evidence="5 6">
    <name type="scientific">Turnera subulata</name>
    <dbReference type="NCBI Taxonomy" id="218843"/>
    <lineage>
        <taxon>Eukaryota</taxon>
        <taxon>Viridiplantae</taxon>
        <taxon>Streptophyta</taxon>
        <taxon>Embryophyta</taxon>
        <taxon>Tracheophyta</taxon>
        <taxon>Spermatophyta</taxon>
        <taxon>Magnoliopsida</taxon>
        <taxon>eudicotyledons</taxon>
        <taxon>Gunneridae</taxon>
        <taxon>Pentapetalae</taxon>
        <taxon>rosids</taxon>
        <taxon>fabids</taxon>
        <taxon>Malpighiales</taxon>
        <taxon>Passifloraceae</taxon>
        <taxon>Turnera</taxon>
    </lineage>
</organism>
<protein>
    <recommendedName>
        <fullName evidence="7">WEB family protein</fullName>
    </recommendedName>
</protein>
<evidence type="ECO:0000256" key="4">
    <source>
        <dbReference type="SAM" id="MobiDB-lite"/>
    </source>
</evidence>
<comment type="caution">
    <text evidence="5">The sequence shown here is derived from an EMBL/GenBank/DDBJ whole genome shotgun (WGS) entry which is preliminary data.</text>
</comment>
<feature type="region of interest" description="Disordered" evidence="4">
    <location>
        <begin position="535"/>
        <end position="652"/>
    </location>
</feature>
<reference evidence="5" key="1">
    <citation type="submission" date="2022-02" db="EMBL/GenBank/DDBJ databases">
        <authorList>
            <person name="Henning P.M."/>
            <person name="McCubbin A.G."/>
            <person name="Shore J.S."/>
        </authorList>
    </citation>
    <scope>NUCLEOTIDE SEQUENCE</scope>
    <source>
        <strain evidence="5">F60SS</strain>
        <tissue evidence="5">Leaves</tissue>
    </source>
</reference>
<dbReference type="GO" id="GO:0009904">
    <property type="term" value="P:chloroplast accumulation movement"/>
    <property type="evidence" value="ECO:0007669"/>
    <property type="project" value="TreeGrafter"/>
</dbReference>